<keyword evidence="4" id="KW-0460">Magnesium</keyword>
<dbReference type="PANTHER" id="PTHR46193:SF10">
    <property type="entry name" value="6-PHOSPHOGLUCONATE PHOSPHATASE"/>
    <property type="match status" value="1"/>
</dbReference>
<organism evidence="5 6">
    <name type="scientific">Ferrovibrio xuzhouensis</name>
    <dbReference type="NCBI Taxonomy" id="1576914"/>
    <lineage>
        <taxon>Bacteria</taxon>
        <taxon>Pseudomonadati</taxon>
        <taxon>Pseudomonadota</taxon>
        <taxon>Alphaproteobacteria</taxon>
        <taxon>Rhodospirillales</taxon>
        <taxon>Rhodospirillaceae</taxon>
        <taxon>Ferrovibrio</taxon>
    </lineage>
</organism>
<dbReference type="CDD" id="cd07526">
    <property type="entry name" value="HAD_BPGM_like"/>
    <property type="match status" value="1"/>
</dbReference>
<dbReference type="Pfam" id="PF00702">
    <property type="entry name" value="Hydrolase"/>
    <property type="match status" value="1"/>
</dbReference>
<dbReference type="PANTHER" id="PTHR46193">
    <property type="entry name" value="6-PHOSPHOGLUCONATE PHOSPHATASE"/>
    <property type="match status" value="1"/>
</dbReference>
<accession>A0ABV7VHA2</accession>
<comment type="similarity">
    <text evidence="2">Belongs to the HAD-like hydrolase superfamily. CbbY/CbbZ/Gph/YieH family.</text>
</comment>
<name>A0ABV7VHA2_9PROT</name>
<evidence type="ECO:0000313" key="5">
    <source>
        <dbReference type="EMBL" id="MFC3676373.1"/>
    </source>
</evidence>
<proteinExistence type="inferred from homology"/>
<sequence>MAFDLIIFDMDGTLVDSEPIANRIFHEHLVALGLDSGIDEARVARDLTGLSLPSCFAFVERHYGVLLPADFEAGLQAETFRRLESDLKPIPGVPEILPRIAQPKCVASSSEPDKIALSLRLCGIDGFFGPHLFSARQVARGKPHPDLFLHAAATMGHAPELCAVIEDSLPGATAGQRAGMTVFAYRPQADAADDAAFAALGCRLLRDMAELPALLA</sequence>
<dbReference type="RefSeq" id="WP_379726863.1">
    <property type="nucleotide sequence ID" value="NZ_JBHRYJ010000002.1"/>
</dbReference>
<keyword evidence="6" id="KW-1185">Reference proteome</keyword>
<dbReference type="InterPro" id="IPR036412">
    <property type="entry name" value="HAD-like_sf"/>
</dbReference>
<dbReference type="Proteomes" id="UP001595711">
    <property type="component" value="Unassembled WGS sequence"/>
</dbReference>
<dbReference type="SFLD" id="SFLDS00003">
    <property type="entry name" value="Haloacid_Dehalogenase"/>
    <property type="match status" value="1"/>
</dbReference>
<evidence type="ECO:0000256" key="2">
    <source>
        <dbReference type="ARBA" id="ARBA00006171"/>
    </source>
</evidence>
<dbReference type="Gene3D" id="1.10.150.240">
    <property type="entry name" value="Putative phosphatase, domain 2"/>
    <property type="match status" value="1"/>
</dbReference>
<evidence type="ECO:0000313" key="6">
    <source>
        <dbReference type="Proteomes" id="UP001595711"/>
    </source>
</evidence>
<dbReference type="GO" id="GO:0016787">
    <property type="term" value="F:hydrolase activity"/>
    <property type="evidence" value="ECO:0007669"/>
    <property type="project" value="UniProtKB-KW"/>
</dbReference>
<dbReference type="EMBL" id="JBHRYJ010000002">
    <property type="protein sequence ID" value="MFC3676373.1"/>
    <property type="molecule type" value="Genomic_DNA"/>
</dbReference>
<protein>
    <submittedName>
        <fullName evidence="5">HAD family hydrolase</fullName>
    </submittedName>
</protein>
<reference evidence="6" key="1">
    <citation type="journal article" date="2019" name="Int. J. Syst. Evol. Microbiol.">
        <title>The Global Catalogue of Microorganisms (GCM) 10K type strain sequencing project: providing services to taxonomists for standard genome sequencing and annotation.</title>
        <authorList>
            <consortium name="The Broad Institute Genomics Platform"/>
            <consortium name="The Broad Institute Genome Sequencing Center for Infectious Disease"/>
            <person name="Wu L."/>
            <person name="Ma J."/>
        </authorList>
    </citation>
    <scope>NUCLEOTIDE SEQUENCE [LARGE SCALE GENOMIC DNA]</scope>
    <source>
        <strain evidence="6">KCTC 42182</strain>
    </source>
</reference>
<dbReference type="SUPFAM" id="SSF56784">
    <property type="entry name" value="HAD-like"/>
    <property type="match status" value="1"/>
</dbReference>
<gene>
    <name evidence="5" type="ORF">ACFOOQ_12525</name>
</gene>
<keyword evidence="3" id="KW-0479">Metal-binding</keyword>
<dbReference type="InterPro" id="IPR023214">
    <property type="entry name" value="HAD_sf"/>
</dbReference>
<dbReference type="InterPro" id="IPR023198">
    <property type="entry name" value="PGP-like_dom2"/>
</dbReference>
<comment type="caution">
    <text evidence="5">The sequence shown here is derived from an EMBL/GenBank/DDBJ whole genome shotgun (WGS) entry which is preliminary data.</text>
</comment>
<evidence type="ECO:0000256" key="3">
    <source>
        <dbReference type="ARBA" id="ARBA00022723"/>
    </source>
</evidence>
<dbReference type="InterPro" id="IPR051600">
    <property type="entry name" value="Beta-PGM-like"/>
</dbReference>
<dbReference type="SFLD" id="SFLDG01129">
    <property type="entry name" value="C1.5:_HAD__Beta-PGM__Phosphata"/>
    <property type="match status" value="1"/>
</dbReference>
<keyword evidence="5" id="KW-0378">Hydrolase</keyword>
<evidence type="ECO:0000256" key="4">
    <source>
        <dbReference type="ARBA" id="ARBA00022842"/>
    </source>
</evidence>
<comment type="cofactor">
    <cofactor evidence="1">
        <name>Mg(2+)</name>
        <dbReference type="ChEBI" id="CHEBI:18420"/>
    </cofactor>
</comment>
<dbReference type="Gene3D" id="3.40.50.1000">
    <property type="entry name" value="HAD superfamily/HAD-like"/>
    <property type="match status" value="1"/>
</dbReference>
<evidence type="ECO:0000256" key="1">
    <source>
        <dbReference type="ARBA" id="ARBA00001946"/>
    </source>
</evidence>
<dbReference type="InterPro" id="IPR006439">
    <property type="entry name" value="HAD-SF_hydro_IA"/>
</dbReference>
<dbReference type="NCBIfam" id="TIGR01509">
    <property type="entry name" value="HAD-SF-IA-v3"/>
    <property type="match status" value="1"/>
</dbReference>